<dbReference type="EMBL" id="SNSC02000015">
    <property type="protein sequence ID" value="TID17957.1"/>
    <property type="molecule type" value="Genomic_DNA"/>
</dbReference>
<organism evidence="2 3">
    <name type="scientific">Venturia nashicola</name>
    <dbReference type="NCBI Taxonomy" id="86259"/>
    <lineage>
        <taxon>Eukaryota</taxon>
        <taxon>Fungi</taxon>
        <taxon>Dikarya</taxon>
        <taxon>Ascomycota</taxon>
        <taxon>Pezizomycotina</taxon>
        <taxon>Dothideomycetes</taxon>
        <taxon>Pleosporomycetidae</taxon>
        <taxon>Venturiales</taxon>
        <taxon>Venturiaceae</taxon>
        <taxon>Venturia</taxon>
    </lineage>
</organism>
<gene>
    <name evidence="2" type="ORF">E6O75_ATG10602</name>
</gene>
<protein>
    <submittedName>
        <fullName evidence="2">Uncharacterized protein</fullName>
    </submittedName>
</protein>
<comment type="caution">
    <text evidence="2">The sequence shown here is derived from an EMBL/GenBank/DDBJ whole genome shotgun (WGS) entry which is preliminary data.</text>
</comment>
<dbReference type="Proteomes" id="UP000298493">
    <property type="component" value="Unassembled WGS sequence"/>
</dbReference>
<feature type="compositionally biased region" description="Polar residues" evidence="1">
    <location>
        <begin position="145"/>
        <end position="197"/>
    </location>
</feature>
<feature type="region of interest" description="Disordered" evidence="1">
    <location>
        <begin position="369"/>
        <end position="417"/>
    </location>
</feature>
<accession>A0A4Z1PAN1</accession>
<sequence>MDVDASAEVANIASPNPPKTSSESFDQKLISTRLLQEMDVLLDNFGVASHKFVQFLRDYHGHFKEFQQAVDKVSDFASAHHGDFAASNGLTALIGYAHGSHADHARLTAEKIPGMIELYRSQLHRDGTNMKAATTYQESDEIDRTTTTSRNASPRTPLSRNPLGGTSTNASPFASTSKTPRSQASGTPSVASPSATSQFTLVSDSPVLKYGSRFLETSGGQIDQEALLMLRFKHSKNKKEDFSYKIDSPEHWKNKKMVEHAQKMAQQYVTRKCGIVRDKKRPSYHPEDTKWITDYMTAKLKLTKAEAGGFEWVRLSQSSHAIKQITADYNARDCVVNGYRTSRTEMAVFQKISRVPEIRLLREMHGLPKKRKFRNNTEESEGEADEASPPGSATKKTKSARDSTLDDEYLSSEVEEE</sequence>
<evidence type="ECO:0000256" key="1">
    <source>
        <dbReference type="SAM" id="MobiDB-lite"/>
    </source>
</evidence>
<feature type="region of interest" description="Disordered" evidence="1">
    <location>
        <begin position="134"/>
        <end position="197"/>
    </location>
</feature>
<evidence type="ECO:0000313" key="3">
    <source>
        <dbReference type="Proteomes" id="UP000298493"/>
    </source>
</evidence>
<reference evidence="2 3" key="1">
    <citation type="submission" date="2019-04" db="EMBL/GenBank/DDBJ databases">
        <title>High contiguity whole genome sequence and gene annotation resource for two Venturia nashicola isolates.</title>
        <authorList>
            <person name="Prokchorchik M."/>
            <person name="Won K."/>
            <person name="Lee Y."/>
            <person name="Choi E.D."/>
            <person name="Segonzac C."/>
            <person name="Sohn K.H."/>
        </authorList>
    </citation>
    <scope>NUCLEOTIDE SEQUENCE [LARGE SCALE GENOMIC DNA]</scope>
    <source>
        <strain evidence="2 3">PRI2</strain>
    </source>
</reference>
<keyword evidence="3" id="KW-1185">Reference proteome</keyword>
<evidence type="ECO:0000313" key="2">
    <source>
        <dbReference type="EMBL" id="TID17957.1"/>
    </source>
</evidence>
<feature type="compositionally biased region" description="Acidic residues" evidence="1">
    <location>
        <begin position="405"/>
        <end position="417"/>
    </location>
</feature>
<name>A0A4Z1PAN1_9PEZI</name>
<proteinExistence type="predicted"/>
<feature type="region of interest" description="Disordered" evidence="1">
    <location>
        <begin position="1"/>
        <end position="25"/>
    </location>
</feature>
<dbReference type="AlphaFoldDB" id="A0A4Z1PAN1"/>